<accession>A0ABU7LLX7</accession>
<keyword evidence="3" id="KW-1185">Reference proteome</keyword>
<dbReference type="RefSeq" id="WP_330137287.1">
    <property type="nucleotide sequence ID" value="NZ_JAUTXY010000031.1"/>
</dbReference>
<dbReference type="EMBL" id="JAUTXY010000031">
    <property type="protein sequence ID" value="MEE2062249.1"/>
    <property type="molecule type" value="Genomic_DNA"/>
</dbReference>
<dbReference type="Proteomes" id="UP001336020">
    <property type="component" value="Unassembled WGS sequence"/>
</dbReference>
<evidence type="ECO:0000313" key="3">
    <source>
        <dbReference type="Proteomes" id="UP001336020"/>
    </source>
</evidence>
<evidence type="ECO:0000256" key="1">
    <source>
        <dbReference type="SAM" id="MobiDB-lite"/>
    </source>
</evidence>
<evidence type="ECO:0000313" key="2">
    <source>
        <dbReference type="EMBL" id="MEE2062249.1"/>
    </source>
</evidence>
<organism evidence="2 3">
    <name type="scientific">Rhodococcus artemisiae</name>
    <dbReference type="NCBI Taxonomy" id="714159"/>
    <lineage>
        <taxon>Bacteria</taxon>
        <taxon>Bacillati</taxon>
        <taxon>Actinomycetota</taxon>
        <taxon>Actinomycetes</taxon>
        <taxon>Mycobacteriales</taxon>
        <taxon>Nocardiaceae</taxon>
        <taxon>Rhodococcus</taxon>
    </lineage>
</organism>
<name>A0ABU7LLX7_9NOCA</name>
<proteinExistence type="predicted"/>
<evidence type="ECO:0008006" key="4">
    <source>
        <dbReference type="Google" id="ProtNLM"/>
    </source>
</evidence>
<protein>
    <recommendedName>
        <fullName evidence="4">Tyr recombinase domain-containing protein</fullName>
    </recommendedName>
</protein>
<comment type="caution">
    <text evidence="2">The sequence shown here is derived from an EMBL/GenBank/DDBJ whole genome shotgun (WGS) entry which is preliminary data.</text>
</comment>
<feature type="region of interest" description="Disordered" evidence="1">
    <location>
        <begin position="205"/>
        <end position="227"/>
    </location>
</feature>
<reference evidence="2 3" key="1">
    <citation type="submission" date="2023-07" db="EMBL/GenBank/DDBJ databases">
        <authorList>
            <person name="Girao M."/>
            <person name="Carvalho M.F."/>
        </authorList>
    </citation>
    <scope>NUCLEOTIDE SEQUENCE [LARGE SCALE GENOMIC DNA]</scope>
    <source>
        <strain evidence="2 3">YIM65754</strain>
    </source>
</reference>
<sequence length="227" mass="25111">MSRRDASSSLRSITPVTEDQHPHWIRELLTGTAESLPYRVAGTLLLLYDQPLVKIASLQTTDNFVVAHELRLVLGADPVPVPVPAPFAALLEEHCTHRPNLRTTAGTTSTWLFPDYRHGSHLHLHTLMDRIRNLGVDLLGARNAALRALVTEVPPPLVAEMLGYSHQVAHKHTELAADPYARYAAAFADRTRTIPGTSWAMSVLGNRQRGRMHPSTSPDRLGRRPPA</sequence>
<gene>
    <name evidence="2" type="ORF">Q7514_32460</name>
</gene>